<gene>
    <name evidence="1" type="ORF">LCGC14_2345540</name>
</gene>
<protein>
    <submittedName>
        <fullName evidence="1">Uncharacterized protein</fullName>
    </submittedName>
</protein>
<name>A0A0F9ENE6_9ZZZZ</name>
<accession>A0A0F9ENE6</accession>
<proteinExistence type="predicted"/>
<reference evidence="1" key="1">
    <citation type="journal article" date="2015" name="Nature">
        <title>Complex archaea that bridge the gap between prokaryotes and eukaryotes.</title>
        <authorList>
            <person name="Spang A."/>
            <person name="Saw J.H."/>
            <person name="Jorgensen S.L."/>
            <person name="Zaremba-Niedzwiedzka K."/>
            <person name="Martijn J."/>
            <person name="Lind A.E."/>
            <person name="van Eijk R."/>
            <person name="Schleper C."/>
            <person name="Guy L."/>
            <person name="Ettema T.J."/>
        </authorList>
    </citation>
    <scope>NUCLEOTIDE SEQUENCE</scope>
</reference>
<dbReference type="EMBL" id="LAZR01034031">
    <property type="protein sequence ID" value="KKL46435.1"/>
    <property type="molecule type" value="Genomic_DNA"/>
</dbReference>
<comment type="caution">
    <text evidence="1">The sequence shown here is derived from an EMBL/GenBank/DDBJ whole genome shotgun (WGS) entry which is preliminary data.</text>
</comment>
<evidence type="ECO:0000313" key="1">
    <source>
        <dbReference type="EMBL" id="KKL46435.1"/>
    </source>
</evidence>
<sequence length="73" mass="7877">MAMNGAGRTYLEGFRDATNMRIVECPGCTEDIAIMVSEGHSFDIDCDCGTTFAHDSYTGSILTVAQALERPIV</sequence>
<organism evidence="1">
    <name type="scientific">marine sediment metagenome</name>
    <dbReference type="NCBI Taxonomy" id="412755"/>
    <lineage>
        <taxon>unclassified sequences</taxon>
        <taxon>metagenomes</taxon>
        <taxon>ecological metagenomes</taxon>
    </lineage>
</organism>
<dbReference type="AlphaFoldDB" id="A0A0F9ENE6"/>